<evidence type="ECO:0000256" key="1">
    <source>
        <dbReference type="ARBA" id="ARBA00022729"/>
    </source>
</evidence>
<feature type="domain" description="Calcineurin-like phosphoesterase" evidence="2">
    <location>
        <begin position="22"/>
        <end position="207"/>
    </location>
</feature>
<dbReference type="GO" id="GO:0003993">
    <property type="term" value="F:acid phosphatase activity"/>
    <property type="evidence" value="ECO:0007669"/>
    <property type="project" value="InterPro"/>
</dbReference>
<name>A0A4V2F6X6_9BACT</name>
<keyword evidence="4" id="KW-1185">Reference proteome</keyword>
<evidence type="ECO:0000313" key="4">
    <source>
        <dbReference type="Proteomes" id="UP000292209"/>
    </source>
</evidence>
<evidence type="ECO:0000313" key="3">
    <source>
        <dbReference type="EMBL" id="RZS97849.1"/>
    </source>
</evidence>
<gene>
    <name evidence="3" type="ORF">BC751_3477</name>
</gene>
<proteinExistence type="predicted"/>
<accession>A0A4V2F6X6</accession>
<dbReference type="SUPFAM" id="SSF56300">
    <property type="entry name" value="Metallo-dependent phosphatases"/>
    <property type="match status" value="1"/>
</dbReference>
<dbReference type="Pfam" id="PF00149">
    <property type="entry name" value="Metallophos"/>
    <property type="match status" value="1"/>
</dbReference>
<organism evidence="3 4">
    <name type="scientific">Cecembia calidifontis</name>
    <dbReference type="NCBI Taxonomy" id="1187080"/>
    <lineage>
        <taxon>Bacteria</taxon>
        <taxon>Pseudomonadati</taxon>
        <taxon>Bacteroidota</taxon>
        <taxon>Cytophagia</taxon>
        <taxon>Cytophagales</taxon>
        <taxon>Cyclobacteriaceae</taxon>
        <taxon>Cecembia</taxon>
    </lineage>
</organism>
<evidence type="ECO:0000259" key="2">
    <source>
        <dbReference type="Pfam" id="PF00149"/>
    </source>
</evidence>
<dbReference type="CDD" id="cd00838">
    <property type="entry name" value="MPP_superfamily"/>
    <property type="match status" value="1"/>
</dbReference>
<dbReference type="InterPro" id="IPR004843">
    <property type="entry name" value="Calcineurin-like_PHP"/>
</dbReference>
<keyword evidence="1" id="KW-0732">Signal</keyword>
<dbReference type="AlphaFoldDB" id="A0A4V2F6X6"/>
<dbReference type="PANTHER" id="PTHR22953">
    <property type="entry name" value="ACID PHOSPHATASE RELATED"/>
    <property type="match status" value="1"/>
</dbReference>
<sequence>MSQSISPVFKIELNNHSQEALFTVWSDSQGGWENFSKILVQMKKQNPQFTVGIGDLVGNGGNYWHYIKLLNELHQLPIPHYLFPGNHDYDGSYNDWVPKNFKHYLKTNSEANYRFWKSGPCVFVGLDPNENFPVDIKKGSDQYNWFKEIIQSEIWKKTPWKIILVHQPPFSQGWKGYHGEKNIQDLLKPYWESGMIDLVISGHTHDYERLLLGHQKGKTGFLIVGGAGGSLEPENEMEDFPLMDRVIRKHHFGKITADHQKLVFEAHSIDGVIIDKFTLEK</sequence>
<dbReference type="OrthoDB" id="9809781at2"/>
<comment type="caution">
    <text evidence="3">The sequence shown here is derived from an EMBL/GenBank/DDBJ whole genome shotgun (WGS) entry which is preliminary data.</text>
</comment>
<dbReference type="InterPro" id="IPR039331">
    <property type="entry name" value="PAPs-like"/>
</dbReference>
<dbReference type="RefSeq" id="WP_130276666.1">
    <property type="nucleotide sequence ID" value="NZ_SGXG01000001.1"/>
</dbReference>
<dbReference type="PANTHER" id="PTHR22953:SF153">
    <property type="entry name" value="PURPLE ACID PHOSPHATASE"/>
    <property type="match status" value="1"/>
</dbReference>
<protein>
    <submittedName>
        <fullName evidence="3">Calcineurin-like phosphoesterase family protein</fullName>
    </submittedName>
</protein>
<dbReference type="InterPro" id="IPR029052">
    <property type="entry name" value="Metallo-depent_PP-like"/>
</dbReference>
<dbReference type="EMBL" id="SGXG01000001">
    <property type="protein sequence ID" value="RZS97849.1"/>
    <property type="molecule type" value="Genomic_DNA"/>
</dbReference>
<dbReference type="Gene3D" id="3.60.21.10">
    <property type="match status" value="1"/>
</dbReference>
<dbReference type="Proteomes" id="UP000292209">
    <property type="component" value="Unassembled WGS sequence"/>
</dbReference>
<reference evidence="3 4" key="1">
    <citation type="submission" date="2019-02" db="EMBL/GenBank/DDBJ databases">
        <title>Genomic Encyclopedia of Archaeal and Bacterial Type Strains, Phase II (KMG-II): from individual species to whole genera.</title>
        <authorList>
            <person name="Goeker M."/>
        </authorList>
    </citation>
    <scope>NUCLEOTIDE SEQUENCE [LARGE SCALE GENOMIC DNA]</scope>
    <source>
        <strain evidence="3 4">DSM 21411</strain>
    </source>
</reference>